<dbReference type="Gene3D" id="3.60.20.20">
    <property type="entry name" value="Inosine monophosphate cyclohydrolase-like"/>
    <property type="match status" value="1"/>
</dbReference>
<gene>
    <name evidence="2" type="ORF">H8S02_03460</name>
</gene>
<dbReference type="EMBL" id="JACOPK010000002">
    <property type="protein sequence ID" value="MBC5695007.1"/>
    <property type="molecule type" value="Genomic_DNA"/>
</dbReference>
<protein>
    <submittedName>
        <fullName evidence="2">IMP cyclohydrolase</fullName>
    </submittedName>
</protein>
<evidence type="ECO:0000313" key="3">
    <source>
        <dbReference type="Proteomes" id="UP000641741"/>
    </source>
</evidence>
<dbReference type="Proteomes" id="UP000641741">
    <property type="component" value="Unassembled WGS sequence"/>
</dbReference>
<keyword evidence="3" id="KW-1185">Reference proteome</keyword>
<evidence type="ECO:0000259" key="1">
    <source>
        <dbReference type="Pfam" id="PF07826"/>
    </source>
</evidence>
<organism evidence="2 3">
    <name type="scientific">Agathobaculum hominis</name>
    <dbReference type="NCBI Taxonomy" id="2763014"/>
    <lineage>
        <taxon>Bacteria</taxon>
        <taxon>Bacillati</taxon>
        <taxon>Bacillota</taxon>
        <taxon>Clostridia</taxon>
        <taxon>Eubacteriales</taxon>
        <taxon>Butyricicoccaceae</taxon>
        <taxon>Agathobaculum</taxon>
    </lineage>
</organism>
<dbReference type="SUPFAM" id="SSF75569">
    <property type="entry name" value="Archaeal IMP cyclohydrolase PurO"/>
    <property type="match status" value="1"/>
</dbReference>
<reference evidence="2 3" key="1">
    <citation type="submission" date="2020-08" db="EMBL/GenBank/DDBJ databases">
        <title>Genome public.</title>
        <authorList>
            <person name="Liu C."/>
            <person name="Sun Q."/>
        </authorList>
    </citation>
    <scope>NUCLEOTIDE SEQUENCE [LARGE SCALE GENOMIC DNA]</scope>
    <source>
        <strain evidence="2 3">M2</strain>
    </source>
</reference>
<dbReference type="InterPro" id="IPR020600">
    <property type="entry name" value="IMP_cyclohydrolase-like"/>
</dbReference>
<evidence type="ECO:0000313" key="2">
    <source>
        <dbReference type="EMBL" id="MBC5695007.1"/>
    </source>
</evidence>
<comment type="caution">
    <text evidence="2">The sequence shown here is derived from an EMBL/GenBank/DDBJ whole genome shotgun (WGS) entry which is preliminary data.</text>
</comment>
<name>A0ABR7GL03_9FIRM</name>
<dbReference type="Pfam" id="PF07826">
    <property type="entry name" value="IMP_cyclohyd"/>
    <property type="match status" value="1"/>
</dbReference>
<sequence length="237" mass="27190">MSKNVFDIGQELMSNAYPGRGIILGRTPDNKKNVIAYFIMGRSENSRNRVFTETEDGIRTEAFDPSKMVDPSLIIYHPVRLYDGTLVVTNGDQTDTIVDFLKQGKSYFEALRTRQFEPDAPNYTSRISGVVNPDGSYSLSILKNFTSDRTANKRFFYEYDKPVAGLGHFIHTYQCDGDPLPPFRGEPKCIRIELPIKEFTNLLWNSLNEQNKVSLFVRYVDLETGEYEQEIRNKNAE</sequence>
<proteinExistence type="predicted"/>
<dbReference type="RefSeq" id="WP_186969309.1">
    <property type="nucleotide sequence ID" value="NZ_JACOPK010000002.1"/>
</dbReference>
<dbReference type="InterPro" id="IPR036795">
    <property type="entry name" value="IMP_cyclohydrolase-like_sf"/>
</dbReference>
<accession>A0ABR7GL03</accession>
<feature type="domain" description="Inosine monophosphate cyclohydrolase-like" evidence="1">
    <location>
        <begin position="17"/>
        <end position="221"/>
    </location>
</feature>